<feature type="domain" description="Alpha-D-phosphohexomutase alpha/beta/alpha" evidence="10">
    <location>
        <begin position="213"/>
        <end position="319"/>
    </location>
</feature>
<evidence type="ECO:0000256" key="7">
    <source>
        <dbReference type="RuleBase" id="RU004326"/>
    </source>
</evidence>
<dbReference type="Pfam" id="PF02878">
    <property type="entry name" value="PGM_PMM_I"/>
    <property type="match status" value="1"/>
</dbReference>
<keyword evidence="13" id="KW-1185">Reference proteome</keyword>
<sequence length="582" mass="64636">MDNQELIKFVSEKANKWLTPAYDAETQAEVKRMLDNEDKTELIESFYKDLEFGTGGLRGIMGVGSNRMNIYTVGAATQGLSNYLNKSFKELKQISVVIGHDSRNNSRKFAEISANIFSANGIKVYLFEDLRPTPEMSFTIRHLGCQSGIILTASHNPKEYNGYKAYWDDGAQVLAPHDSGIIDEVNKVSSAADIKFEGNPALIEIIGEDIDKAYLDKVKTVSIDPEVIARHNDLKIVYTPIHGTGVRIIPRSLKMWGFTNVIPVPEQNVISGDFPTVKSPNPEEPAALSMAIEKAKETDADLVMASDPDADRVGISCKDDKGEWVLINGNQTCLMYLYYIITQYKALNKIKGDEFVVKTIVTTELIKTIADCNKIEMLDCYTGFKWIAREIRLAEGKKTYIGGGEESYGFLAEDFCRDKDAVSACCLIAEVAAWAKDNGKTLYQLLQDIYVEYGFSKEKGVSVVKQGKSGAEEIKQMMTDFRNNPPKEMAGSKIVLYKDFQALQQTDALSGEKSALDMPESSNVLQYFTEDGSKVSIRPSGTEPKIKFYIEVKGDIKSRADYDKSNAAADEKIKAVMTSLGI</sequence>
<dbReference type="PANTHER" id="PTHR45745:SF1">
    <property type="entry name" value="PHOSPHOGLUCOMUTASE 2B-RELATED"/>
    <property type="match status" value="1"/>
</dbReference>
<feature type="domain" description="Alpha-D-phosphohexomutase C-terminal" evidence="8">
    <location>
        <begin position="512"/>
        <end position="555"/>
    </location>
</feature>
<dbReference type="InterPro" id="IPR016066">
    <property type="entry name" value="A-D-PHexomutase_CS"/>
</dbReference>
<dbReference type="Pfam" id="PF02879">
    <property type="entry name" value="PGM_PMM_II"/>
    <property type="match status" value="1"/>
</dbReference>
<dbReference type="Gene3D" id="3.30.310.50">
    <property type="entry name" value="Alpha-D-phosphohexomutase, C-terminal domain"/>
    <property type="match status" value="1"/>
</dbReference>
<dbReference type="PANTHER" id="PTHR45745">
    <property type="entry name" value="PHOSPHOMANNOMUTASE 45A"/>
    <property type="match status" value="1"/>
</dbReference>
<keyword evidence="4 7" id="KW-0479">Metal-binding</keyword>
<dbReference type="OrthoDB" id="9806956at2"/>
<gene>
    <name evidence="12" type="ORF">SAMN05444405_1295</name>
</gene>
<dbReference type="GO" id="GO:0006166">
    <property type="term" value="P:purine ribonucleoside salvage"/>
    <property type="evidence" value="ECO:0007669"/>
    <property type="project" value="TreeGrafter"/>
</dbReference>
<dbReference type="InterPro" id="IPR005845">
    <property type="entry name" value="A-D-PHexomutase_a/b/a-II"/>
</dbReference>
<proteinExistence type="inferred from homology"/>
<dbReference type="Pfam" id="PF00408">
    <property type="entry name" value="PGM_PMM_IV"/>
    <property type="match status" value="1"/>
</dbReference>
<evidence type="ECO:0000256" key="4">
    <source>
        <dbReference type="ARBA" id="ARBA00022723"/>
    </source>
</evidence>
<dbReference type="GO" id="GO:0000287">
    <property type="term" value="F:magnesium ion binding"/>
    <property type="evidence" value="ECO:0007669"/>
    <property type="project" value="InterPro"/>
</dbReference>
<evidence type="ECO:0000259" key="10">
    <source>
        <dbReference type="Pfam" id="PF02879"/>
    </source>
</evidence>
<comment type="cofactor">
    <cofactor evidence="1">
        <name>Mg(2+)</name>
        <dbReference type="ChEBI" id="CHEBI:18420"/>
    </cofactor>
</comment>
<dbReference type="InterPro" id="IPR005844">
    <property type="entry name" value="A-D-PHexomutase_a/b/a-I"/>
</dbReference>
<evidence type="ECO:0000256" key="2">
    <source>
        <dbReference type="ARBA" id="ARBA00010231"/>
    </source>
</evidence>
<dbReference type="InterPro" id="IPR036900">
    <property type="entry name" value="A-D-PHexomutase_C_sf"/>
</dbReference>
<dbReference type="Pfam" id="PF02880">
    <property type="entry name" value="PGM_PMM_III"/>
    <property type="match status" value="1"/>
</dbReference>
<dbReference type="EMBL" id="FQTV01000029">
    <property type="protein sequence ID" value="SHG16908.1"/>
    <property type="molecule type" value="Genomic_DNA"/>
</dbReference>
<dbReference type="Proteomes" id="UP000184509">
    <property type="component" value="Unassembled WGS sequence"/>
</dbReference>
<reference evidence="12 13" key="1">
    <citation type="submission" date="2016-11" db="EMBL/GenBank/DDBJ databases">
        <authorList>
            <person name="Jaros S."/>
            <person name="Januszkiewicz K."/>
            <person name="Wedrychowicz H."/>
        </authorList>
    </citation>
    <scope>NUCLEOTIDE SEQUENCE [LARGE SCALE GENOMIC DNA]</scope>
    <source>
        <strain evidence="12 13">DSM 26991</strain>
    </source>
</reference>
<evidence type="ECO:0000313" key="13">
    <source>
        <dbReference type="Proteomes" id="UP000184509"/>
    </source>
</evidence>
<dbReference type="GO" id="GO:0005975">
    <property type="term" value="P:carbohydrate metabolic process"/>
    <property type="evidence" value="ECO:0007669"/>
    <property type="project" value="InterPro"/>
</dbReference>
<feature type="domain" description="Alpha-D-phosphohexomutase alpha/beta/alpha" evidence="11">
    <location>
        <begin position="335"/>
        <end position="453"/>
    </location>
</feature>
<feature type="domain" description="Alpha-D-phosphohexomutase alpha/beta/alpha" evidence="9">
    <location>
        <begin position="51"/>
        <end position="190"/>
    </location>
</feature>
<dbReference type="AlphaFoldDB" id="A0A1M5HLX8"/>
<dbReference type="InterPro" id="IPR005841">
    <property type="entry name" value="Alpha-D-phosphohexomutase_SF"/>
</dbReference>
<comment type="similarity">
    <text evidence="2 7">Belongs to the phosphohexose mutase family.</text>
</comment>
<dbReference type="Gene3D" id="3.40.120.10">
    <property type="entry name" value="Alpha-D-Glucose-1,6-Bisphosphate, subunit A, domain 3"/>
    <property type="match status" value="3"/>
</dbReference>
<dbReference type="SUPFAM" id="SSF53738">
    <property type="entry name" value="Phosphoglucomutase, first 3 domains"/>
    <property type="match status" value="3"/>
</dbReference>
<evidence type="ECO:0000259" key="9">
    <source>
        <dbReference type="Pfam" id="PF02878"/>
    </source>
</evidence>
<keyword evidence="6" id="KW-0413">Isomerase</keyword>
<name>A0A1M5HLX8_9BACE</name>
<evidence type="ECO:0000313" key="12">
    <source>
        <dbReference type="EMBL" id="SHG16908.1"/>
    </source>
</evidence>
<dbReference type="PRINTS" id="PR00509">
    <property type="entry name" value="PGMPMM"/>
</dbReference>
<dbReference type="InterPro" id="IPR005843">
    <property type="entry name" value="A-D-PHexomutase_C"/>
</dbReference>
<accession>A0A1M5HLX8</accession>
<evidence type="ECO:0000259" key="11">
    <source>
        <dbReference type="Pfam" id="PF02880"/>
    </source>
</evidence>
<dbReference type="CDD" id="cd05799">
    <property type="entry name" value="PGM2"/>
    <property type="match status" value="1"/>
</dbReference>
<evidence type="ECO:0000256" key="3">
    <source>
        <dbReference type="ARBA" id="ARBA00022553"/>
    </source>
</evidence>
<dbReference type="STRING" id="1297750.SAMN05444405_1295"/>
<dbReference type="GO" id="GO:0008973">
    <property type="term" value="F:phosphopentomutase activity"/>
    <property type="evidence" value="ECO:0007669"/>
    <property type="project" value="TreeGrafter"/>
</dbReference>
<protein>
    <submittedName>
        <fullName evidence="12">Phosphoglucomutase</fullName>
    </submittedName>
</protein>
<dbReference type="RefSeq" id="WP_073404329.1">
    <property type="nucleotide sequence ID" value="NZ_FQTV01000029.1"/>
</dbReference>
<organism evidence="12 13">
    <name type="scientific">Bacteroides luti</name>
    <dbReference type="NCBI Taxonomy" id="1297750"/>
    <lineage>
        <taxon>Bacteria</taxon>
        <taxon>Pseudomonadati</taxon>
        <taxon>Bacteroidota</taxon>
        <taxon>Bacteroidia</taxon>
        <taxon>Bacteroidales</taxon>
        <taxon>Bacteroidaceae</taxon>
        <taxon>Bacteroides</taxon>
    </lineage>
</organism>
<dbReference type="InterPro" id="IPR016055">
    <property type="entry name" value="A-D-PHexomutase_a/b/a-I/II/III"/>
</dbReference>
<dbReference type="InterPro" id="IPR005846">
    <property type="entry name" value="A-D-PHexomutase_a/b/a-III"/>
</dbReference>
<dbReference type="SUPFAM" id="SSF55957">
    <property type="entry name" value="Phosphoglucomutase, C-terminal domain"/>
    <property type="match status" value="1"/>
</dbReference>
<evidence type="ECO:0000259" key="8">
    <source>
        <dbReference type="Pfam" id="PF00408"/>
    </source>
</evidence>
<evidence type="ECO:0000256" key="1">
    <source>
        <dbReference type="ARBA" id="ARBA00001946"/>
    </source>
</evidence>
<keyword evidence="5 7" id="KW-0460">Magnesium</keyword>
<dbReference type="PROSITE" id="PS00710">
    <property type="entry name" value="PGM_PMM"/>
    <property type="match status" value="1"/>
</dbReference>
<evidence type="ECO:0000256" key="6">
    <source>
        <dbReference type="ARBA" id="ARBA00023235"/>
    </source>
</evidence>
<evidence type="ECO:0000256" key="5">
    <source>
        <dbReference type="ARBA" id="ARBA00022842"/>
    </source>
</evidence>
<keyword evidence="3" id="KW-0597">Phosphoprotein</keyword>